<dbReference type="KEGG" id="gtt:GUITHDRAFT_116859"/>
<dbReference type="RefSeq" id="XP_005823975.1">
    <property type="nucleotide sequence ID" value="XM_005823918.1"/>
</dbReference>
<evidence type="ECO:0000313" key="3">
    <source>
        <dbReference type="EnsemblProtists" id="EKX36995"/>
    </source>
</evidence>
<dbReference type="HOGENOM" id="CLU_617442_0_0_1"/>
<evidence type="ECO:0000313" key="2">
    <source>
        <dbReference type="EMBL" id="EKX36995.1"/>
    </source>
</evidence>
<dbReference type="AlphaFoldDB" id="L1IMG6"/>
<dbReference type="PaxDb" id="55529-EKX36995"/>
<protein>
    <submittedName>
        <fullName evidence="2 3">Uncharacterized protein</fullName>
    </submittedName>
</protein>
<reference evidence="3" key="3">
    <citation type="submission" date="2016-03" db="UniProtKB">
        <authorList>
            <consortium name="EnsemblProtists"/>
        </authorList>
    </citation>
    <scope>IDENTIFICATION</scope>
</reference>
<accession>L1IMG6</accession>
<feature type="region of interest" description="Disordered" evidence="1">
    <location>
        <begin position="387"/>
        <end position="444"/>
    </location>
</feature>
<proteinExistence type="predicted"/>
<dbReference type="Gene3D" id="1.25.10.10">
    <property type="entry name" value="Leucine-rich Repeat Variant"/>
    <property type="match status" value="1"/>
</dbReference>
<name>L1IMG6_GUITC</name>
<feature type="compositionally biased region" description="Basic and acidic residues" evidence="1">
    <location>
        <begin position="430"/>
        <end position="444"/>
    </location>
</feature>
<dbReference type="InterPro" id="IPR016024">
    <property type="entry name" value="ARM-type_fold"/>
</dbReference>
<sequence length="444" mass="49791">MTSSNGFKGRSKLRLGPYHNDREIWLPRPTSPALLVELPRECGKLSRRRFGAVDILDLSQEEVVKILRGVNTGKDVMIRVNSYDLASTLARTYSLRHVKRDLDRLLQSYHSDQQAIDVLEGFLSLIYFIGFSLRKLDAVTHECHKTLLELLARTMEYGCSQDRRCVLTCLIEMCYGMKPLIAALIAAGAVPLVAKSLRIAEERGDLAGAKNEIHLLAILSTNRSSHRAMMEEGIPQLLAPLAESYRDNKFVCLRSFQVLCEMFRDHELEELPGWWTSLPDKPCLLDCLLDMLEASLQKEANLFGLVWQMHTPLQSISAMLSREENCKLVAHKKTVELLAAAIYHHHDDAYSPHEALVLAVKALDQLSQVSGLCDDVGAAEAMRGLGSFDVRKPEQTKEDEEKPDNPGRLNKILGNGGGSKNRYSNQASDGMHDKQGNKDQDKEQ</sequence>
<reference evidence="2 4" key="1">
    <citation type="journal article" date="2012" name="Nature">
        <title>Algal genomes reveal evolutionary mosaicism and the fate of nucleomorphs.</title>
        <authorList>
            <consortium name="DOE Joint Genome Institute"/>
            <person name="Curtis B.A."/>
            <person name="Tanifuji G."/>
            <person name="Burki F."/>
            <person name="Gruber A."/>
            <person name="Irimia M."/>
            <person name="Maruyama S."/>
            <person name="Arias M.C."/>
            <person name="Ball S.G."/>
            <person name="Gile G.H."/>
            <person name="Hirakawa Y."/>
            <person name="Hopkins J.F."/>
            <person name="Kuo A."/>
            <person name="Rensing S.A."/>
            <person name="Schmutz J."/>
            <person name="Symeonidi A."/>
            <person name="Elias M."/>
            <person name="Eveleigh R.J."/>
            <person name="Herman E.K."/>
            <person name="Klute M.J."/>
            <person name="Nakayama T."/>
            <person name="Obornik M."/>
            <person name="Reyes-Prieto A."/>
            <person name="Armbrust E.V."/>
            <person name="Aves S.J."/>
            <person name="Beiko R.G."/>
            <person name="Coutinho P."/>
            <person name="Dacks J.B."/>
            <person name="Durnford D.G."/>
            <person name="Fast N.M."/>
            <person name="Green B.R."/>
            <person name="Grisdale C.J."/>
            <person name="Hempel F."/>
            <person name="Henrissat B."/>
            <person name="Hoppner M.P."/>
            <person name="Ishida K."/>
            <person name="Kim E."/>
            <person name="Koreny L."/>
            <person name="Kroth P.G."/>
            <person name="Liu Y."/>
            <person name="Malik S.B."/>
            <person name="Maier U.G."/>
            <person name="McRose D."/>
            <person name="Mock T."/>
            <person name="Neilson J.A."/>
            <person name="Onodera N.T."/>
            <person name="Poole A.M."/>
            <person name="Pritham E.J."/>
            <person name="Richards T.A."/>
            <person name="Rocap G."/>
            <person name="Roy S.W."/>
            <person name="Sarai C."/>
            <person name="Schaack S."/>
            <person name="Shirato S."/>
            <person name="Slamovits C.H."/>
            <person name="Spencer D.F."/>
            <person name="Suzuki S."/>
            <person name="Worden A.Z."/>
            <person name="Zauner S."/>
            <person name="Barry K."/>
            <person name="Bell C."/>
            <person name="Bharti A.K."/>
            <person name="Crow J.A."/>
            <person name="Grimwood J."/>
            <person name="Kramer R."/>
            <person name="Lindquist E."/>
            <person name="Lucas S."/>
            <person name="Salamov A."/>
            <person name="McFadden G.I."/>
            <person name="Lane C.E."/>
            <person name="Keeling P.J."/>
            <person name="Gray M.W."/>
            <person name="Grigoriev I.V."/>
            <person name="Archibald J.M."/>
        </authorList>
    </citation>
    <scope>NUCLEOTIDE SEQUENCE</scope>
    <source>
        <strain evidence="2 4">CCMP2712</strain>
    </source>
</reference>
<organism evidence="2">
    <name type="scientific">Guillardia theta (strain CCMP2712)</name>
    <name type="common">Cryptophyte</name>
    <dbReference type="NCBI Taxonomy" id="905079"/>
    <lineage>
        <taxon>Eukaryota</taxon>
        <taxon>Cryptophyceae</taxon>
        <taxon>Pyrenomonadales</taxon>
        <taxon>Geminigeraceae</taxon>
        <taxon>Guillardia</taxon>
    </lineage>
</organism>
<dbReference type="EnsemblProtists" id="EKX36995">
    <property type="protein sequence ID" value="EKX36995"/>
    <property type="gene ID" value="GUITHDRAFT_116859"/>
</dbReference>
<keyword evidence="4" id="KW-1185">Reference proteome</keyword>
<evidence type="ECO:0000313" key="4">
    <source>
        <dbReference type="Proteomes" id="UP000011087"/>
    </source>
</evidence>
<reference evidence="4" key="2">
    <citation type="submission" date="2012-11" db="EMBL/GenBank/DDBJ databases">
        <authorList>
            <person name="Kuo A."/>
            <person name="Curtis B.A."/>
            <person name="Tanifuji G."/>
            <person name="Burki F."/>
            <person name="Gruber A."/>
            <person name="Irimia M."/>
            <person name="Maruyama S."/>
            <person name="Arias M.C."/>
            <person name="Ball S.G."/>
            <person name="Gile G.H."/>
            <person name="Hirakawa Y."/>
            <person name="Hopkins J.F."/>
            <person name="Rensing S.A."/>
            <person name="Schmutz J."/>
            <person name="Symeonidi A."/>
            <person name="Elias M."/>
            <person name="Eveleigh R.J."/>
            <person name="Herman E.K."/>
            <person name="Klute M.J."/>
            <person name="Nakayama T."/>
            <person name="Obornik M."/>
            <person name="Reyes-Prieto A."/>
            <person name="Armbrust E.V."/>
            <person name="Aves S.J."/>
            <person name="Beiko R.G."/>
            <person name="Coutinho P."/>
            <person name="Dacks J.B."/>
            <person name="Durnford D.G."/>
            <person name="Fast N.M."/>
            <person name="Green B.R."/>
            <person name="Grisdale C."/>
            <person name="Hempe F."/>
            <person name="Henrissat B."/>
            <person name="Hoppner M.P."/>
            <person name="Ishida K.-I."/>
            <person name="Kim E."/>
            <person name="Koreny L."/>
            <person name="Kroth P.G."/>
            <person name="Liu Y."/>
            <person name="Malik S.-B."/>
            <person name="Maier U.G."/>
            <person name="McRose D."/>
            <person name="Mock T."/>
            <person name="Neilson J.A."/>
            <person name="Onodera N.T."/>
            <person name="Poole A.M."/>
            <person name="Pritham E.J."/>
            <person name="Richards T.A."/>
            <person name="Rocap G."/>
            <person name="Roy S.W."/>
            <person name="Sarai C."/>
            <person name="Schaack S."/>
            <person name="Shirato S."/>
            <person name="Slamovits C.H."/>
            <person name="Spencer D.F."/>
            <person name="Suzuki S."/>
            <person name="Worden A.Z."/>
            <person name="Zauner S."/>
            <person name="Barry K."/>
            <person name="Bell C."/>
            <person name="Bharti A.K."/>
            <person name="Crow J.A."/>
            <person name="Grimwood J."/>
            <person name="Kramer R."/>
            <person name="Lindquist E."/>
            <person name="Lucas S."/>
            <person name="Salamov A."/>
            <person name="McFadden G.I."/>
            <person name="Lane C.E."/>
            <person name="Keeling P.J."/>
            <person name="Gray M.W."/>
            <person name="Grigoriev I.V."/>
            <person name="Archibald J.M."/>
        </authorList>
    </citation>
    <scope>NUCLEOTIDE SEQUENCE</scope>
    <source>
        <strain evidence="4">CCMP2712</strain>
    </source>
</reference>
<feature type="compositionally biased region" description="Basic and acidic residues" evidence="1">
    <location>
        <begin position="389"/>
        <end position="405"/>
    </location>
</feature>
<dbReference type="Proteomes" id="UP000011087">
    <property type="component" value="Unassembled WGS sequence"/>
</dbReference>
<gene>
    <name evidence="2" type="ORF">GUITHDRAFT_116859</name>
</gene>
<dbReference type="InterPro" id="IPR011989">
    <property type="entry name" value="ARM-like"/>
</dbReference>
<dbReference type="EMBL" id="JH993065">
    <property type="protein sequence ID" value="EKX36995.1"/>
    <property type="molecule type" value="Genomic_DNA"/>
</dbReference>
<dbReference type="GeneID" id="17293720"/>
<dbReference type="SUPFAM" id="SSF48371">
    <property type="entry name" value="ARM repeat"/>
    <property type="match status" value="1"/>
</dbReference>
<evidence type="ECO:0000256" key="1">
    <source>
        <dbReference type="SAM" id="MobiDB-lite"/>
    </source>
</evidence>